<dbReference type="EMBL" id="MFAY01000058">
    <property type="protein sequence ID" value="OGD87467.1"/>
    <property type="molecule type" value="Genomic_DNA"/>
</dbReference>
<accession>A0A1F5G6J5</accession>
<protein>
    <submittedName>
        <fullName evidence="1">Uncharacterized protein</fullName>
    </submittedName>
</protein>
<name>A0A1F5G6J5_9BACT</name>
<evidence type="ECO:0000313" key="2">
    <source>
        <dbReference type="Proteomes" id="UP000178577"/>
    </source>
</evidence>
<dbReference type="Proteomes" id="UP000178577">
    <property type="component" value="Unassembled WGS sequence"/>
</dbReference>
<evidence type="ECO:0000313" key="1">
    <source>
        <dbReference type="EMBL" id="OGD87467.1"/>
    </source>
</evidence>
<organism evidence="1 2">
    <name type="scientific">Candidatus Curtissbacteria bacterium RIFCSPHIGHO2_01_FULL_40_12</name>
    <dbReference type="NCBI Taxonomy" id="1797710"/>
    <lineage>
        <taxon>Bacteria</taxon>
        <taxon>Candidatus Curtissiibacteriota</taxon>
    </lineage>
</organism>
<gene>
    <name evidence="1" type="ORF">A2693_01225</name>
</gene>
<sequence length="86" mass="9339">MRHERAAQVSGVDQMFFEGKRKSFTIRDKATGQTLQSGGSTSDVSWAEVVPGSNVIIARENYGRSSKTYKADEVVATGDIKVSGQQ</sequence>
<comment type="caution">
    <text evidence="1">The sequence shown here is derived from an EMBL/GenBank/DDBJ whole genome shotgun (WGS) entry which is preliminary data.</text>
</comment>
<reference evidence="1 2" key="1">
    <citation type="journal article" date="2016" name="Nat. Commun.">
        <title>Thousands of microbial genomes shed light on interconnected biogeochemical processes in an aquifer system.</title>
        <authorList>
            <person name="Anantharaman K."/>
            <person name="Brown C.T."/>
            <person name="Hug L.A."/>
            <person name="Sharon I."/>
            <person name="Castelle C.J."/>
            <person name="Probst A.J."/>
            <person name="Thomas B.C."/>
            <person name="Singh A."/>
            <person name="Wilkins M.J."/>
            <person name="Karaoz U."/>
            <person name="Brodie E.L."/>
            <person name="Williams K.H."/>
            <person name="Hubbard S.S."/>
            <person name="Banfield J.F."/>
        </authorList>
    </citation>
    <scope>NUCLEOTIDE SEQUENCE [LARGE SCALE GENOMIC DNA]</scope>
</reference>
<dbReference type="AlphaFoldDB" id="A0A1F5G6J5"/>
<proteinExistence type="predicted"/>